<organism evidence="13 14">
    <name type="scientific">Pseudothermotoga lettingae (strain ATCC BAA-301 / DSM 14385 / NBRC 107922 / TMO)</name>
    <name type="common">Thermotoga lettingae</name>
    <dbReference type="NCBI Taxonomy" id="416591"/>
    <lineage>
        <taxon>Bacteria</taxon>
        <taxon>Thermotogati</taxon>
        <taxon>Thermotogota</taxon>
        <taxon>Thermotogae</taxon>
        <taxon>Thermotogales</taxon>
        <taxon>Thermotogaceae</taxon>
        <taxon>Pseudothermotoga</taxon>
    </lineage>
</organism>
<evidence type="ECO:0000256" key="4">
    <source>
        <dbReference type="ARBA" id="ARBA00022475"/>
    </source>
</evidence>
<dbReference type="SMART" id="SM00388">
    <property type="entry name" value="HisKA"/>
    <property type="match status" value="1"/>
</dbReference>
<dbReference type="EMBL" id="CP000812">
    <property type="protein sequence ID" value="ABV33933.1"/>
    <property type="molecule type" value="Genomic_DNA"/>
</dbReference>
<keyword evidence="5" id="KW-0597">Phosphoprotein</keyword>
<dbReference type="Proteomes" id="UP000002016">
    <property type="component" value="Chromosome"/>
</dbReference>
<dbReference type="EC" id="2.7.13.3" evidence="3"/>
<evidence type="ECO:0000256" key="6">
    <source>
        <dbReference type="ARBA" id="ARBA00022679"/>
    </source>
</evidence>
<reference evidence="13 14" key="1">
    <citation type="submission" date="2007-08" db="EMBL/GenBank/DDBJ databases">
        <title>Complete sequence of Thermotoga lettingae TMO.</title>
        <authorList>
            <consortium name="US DOE Joint Genome Institute"/>
            <person name="Copeland A."/>
            <person name="Lucas S."/>
            <person name="Lapidus A."/>
            <person name="Barry K."/>
            <person name="Glavina del Rio T."/>
            <person name="Dalin E."/>
            <person name="Tice H."/>
            <person name="Pitluck S."/>
            <person name="Foster B."/>
            <person name="Bruce D."/>
            <person name="Schmutz J."/>
            <person name="Larimer F."/>
            <person name="Land M."/>
            <person name="Hauser L."/>
            <person name="Kyrpides N."/>
            <person name="Mikhailova N."/>
            <person name="Nelson K."/>
            <person name="Gogarten J.P."/>
            <person name="Noll K."/>
            <person name="Richardson P."/>
        </authorList>
    </citation>
    <scope>NUCLEOTIDE SEQUENCE [LARGE SCALE GENOMIC DNA]</scope>
    <source>
        <strain evidence="14">ATCC BAA-301 / DSM 14385 / NBRC 107922 / TMO</strain>
    </source>
</reference>
<dbReference type="Gene3D" id="3.30.565.10">
    <property type="entry name" value="Histidine kinase-like ATPase, C-terminal domain"/>
    <property type="match status" value="1"/>
</dbReference>
<dbReference type="GO" id="GO:0009927">
    <property type="term" value="F:histidine phosphotransfer kinase activity"/>
    <property type="evidence" value="ECO:0007669"/>
    <property type="project" value="TreeGrafter"/>
</dbReference>
<sequence>MPLSTSSQKIYTLISSFIRQTSNVKDPETLLASLIKIVQKFVNCELIAILDSDFNLRISDGGEFTPDNELMEMIKWSTKTLSFTSIPEGSKIALIFPLVKVDRILGVLIAYTHEEPAFEVIDTIRTFAFLSATVLENLELYQSLEKQHEVVEETMRYMQQIFNSFPQMVVVLDSNLNPVFSNLQYIHHQKDSDLVKTIEKVASTVLTTKMRQIIEVELNESFYSIIAENVEYEDQPQVLITITDVTNTKELEKLRAADRLKTDFIATVSHELRTPLTAIKAYTETILADPESMDKDTLTGFLQIVYKESLHLESLLDELLDFAKLEQKAMVLEKSKFDLTELIMQVIQSMSEFARSKKVKLQCVKSKPIYIVADQKRIRQVLINLISNGIKYSKEEASEKYVKLSAETHQDSVIISVADNGIGIEKQHQNKIFEKFFRADSVFDYRTEGTGLGLAISKEIVELHGGQIWFESKPHEGTVFYVKIPQGE</sequence>
<dbReference type="SMART" id="SM00387">
    <property type="entry name" value="HATPase_c"/>
    <property type="match status" value="1"/>
</dbReference>
<keyword evidence="9" id="KW-0067">ATP-binding</keyword>
<comment type="catalytic activity">
    <reaction evidence="1">
        <text>ATP + protein L-histidine = ADP + protein N-phospho-L-histidine.</text>
        <dbReference type="EC" id="2.7.13.3"/>
    </reaction>
</comment>
<dbReference type="OrthoDB" id="112712at2"/>
<dbReference type="GO" id="GO:0005524">
    <property type="term" value="F:ATP binding"/>
    <property type="evidence" value="ECO:0007669"/>
    <property type="project" value="UniProtKB-KW"/>
</dbReference>
<evidence type="ECO:0000256" key="8">
    <source>
        <dbReference type="ARBA" id="ARBA00022777"/>
    </source>
</evidence>
<keyword evidence="4" id="KW-1003">Cell membrane</keyword>
<dbReference type="Gene3D" id="3.30.450.40">
    <property type="match status" value="1"/>
</dbReference>
<evidence type="ECO:0000256" key="9">
    <source>
        <dbReference type="ARBA" id="ARBA00022840"/>
    </source>
</evidence>
<proteinExistence type="predicted"/>
<dbReference type="eggNOG" id="COG5002">
    <property type="taxonomic scope" value="Bacteria"/>
</dbReference>
<keyword evidence="10" id="KW-0902">Two-component regulatory system</keyword>
<dbReference type="InterPro" id="IPR036097">
    <property type="entry name" value="HisK_dim/P_sf"/>
</dbReference>
<dbReference type="InterPro" id="IPR004358">
    <property type="entry name" value="Sig_transdc_His_kin-like_C"/>
</dbReference>
<gene>
    <name evidence="13" type="ordered locus">Tlet_1376</name>
</gene>
<comment type="subcellular location">
    <subcellularLocation>
        <location evidence="2">Cell membrane</location>
    </subcellularLocation>
</comment>
<accession>A8F6Z9</accession>
<dbReference type="AlphaFoldDB" id="A8F6Z9"/>
<dbReference type="Pfam" id="PF00512">
    <property type="entry name" value="HisKA"/>
    <property type="match status" value="1"/>
</dbReference>
<evidence type="ECO:0000256" key="1">
    <source>
        <dbReference type="ARBA" id="ARBA00000085"/>
    </source>
</evidence>
<keyword evidence="8 13" id="KW-0418">Kinase</keyword>
<dbReference type="CDD" id="cd00082">
    <property type="entry name" value="HisKA"/>
    <property type="match status" value="1"/>
</dbReference>
<dbReference type="GO" id="GO:0005886">
    <property type="term" value="C:plasma membrane"/>
    <property type="evidence" value="ECO:0007669"/>
    <property type="project" value="UniProtKB-SubCell"/>
</dbReference>
<feature type="domain" description="Histidine kinase" evidence="12">
    <location>
        <begin position="267"/>
        <end position="488"/>
    </location>
</feature>
<dbReference type="FunFam" id="3.30.565.10:FF:000023">
    <property type="entry name" value="PAS domain-containing sensor histidine kinase"/>
    <property type="match status" value="1"/>
</dbReference>
<protein>
    <recommendedName>
        <fullName evidence="3">histidine kinase</fullName>
        <ecNumber evidence="3">2.7.13.3</ecNumber>
    </recommendedName>
</protein>
<dbReference type="RefSeq" id="WP_012003409.1">
    <property type="nucleotide sequence ID" value="NC_009828.1"/>
</dbReference>
<evidence type="ECO:0000256" key="11">
    <source>
        <dbReference type="ARBA" id="ARBA00023136"/>
    </source>
</evidence>
<evidence type="ECO:0000256" key="7">
    <source>
        <dbReference type="ARBA" id="ARBA00022741"/>
    </source>
</evidence>
<evidence type="ECO:0000259" key="12">
    <source>
        <dbReference type="PROSITE" id="PS50109"/>
    </source>
</evidence>
<evidence type="ECO:0000256" key="10">
    <source>
        <dbReference type="ARBA" id="ARBA00023012"/>
    </source>
</evidence>
<keyword evidence="6 13" id="KW-0808">Transferase</keyword>
<evidence type="ECO:0000256" key="3">
    <source>
        <dbReference type="ARBA" id="ARBA00012438"/>
    </source>
</evidence>
<dbReference type="SUPFAM" id="SSF55781">
    <property type="entry name" value="GAF domain-like"/>
    <property type="match status" value="1"/>
</dbReference>
<keyword evidence="11" id="KW-0472">Membrane</keyword>
<keyword evidence="7" id="KW-0547">Nucleotide-binding</keyword>
<dbReference type="PRINTS" id="PR00344">
    <property type="entry name" value="BCTRLSENSOR"/>
</dbReference>
<dbReference type="KEGG" id="tle:Tlet_1376"/>
<dbReference type="InterPro" id="IPR003594">
    <property type="entry name" value="HATPase_dom"/>
</dbReference>
<dbReference type="PROSITE" id="PS50109">
    <property type="entry name" value="HIS_KIN"/>
    <property type="match status" value="1"/>
</dbReference>
<dbReference type="PANTHER" id="PTHR43047">
    <property type="entry name" value="TWO-COMPONENT HISTIDINE PROTEIN KINASE"/>
    <property type="match status" value="1"/>
</dbReference>
<dbReference type="HOGENOM" id="CLU_000445_89_2_0"/>
<dbReference type="InterPro" id="IPR003661">
    <property type="entry name" value="HisK_dim/P_dom"/>
</dbReference>
<evidence type="ECO:0000313" key="14">
    <source>
        <dbReference type="Proteomes" id="UP000002016"/>
    </source>
</evidence>
<dbReference type="Gene3D" id="1.10.287.130">
    <property type="match status" value="1"/>
</dbReference>
<evidence type="ECO:0000313" key="13">
    <source>
        <dbReference type="EMBL" id="ABV33933.1"/>
    </source>
</evidence>
<evidence type="ECO:0000256" key="2">
    <source>
        <dbReference type="ARBA" id="ARBA00004236"/>
    </source>
</evidence>
<dbReference type="InterPro" id="IPR029016">
    <property type="entry name" value="GAF-like_dom_sf"/>
</dbReference>
<dbReference type="GO" id="GO:0000155">
    <property type="term" value="F:phosphorelay sensor kinase activity"/>
    <property type="evidence" value="ECO:0007669"/>
    <property type="project" value="InterPro"/>
</dbReference>
<dbReference type="Pfam" id="PF02518">
    <property type="entry name" value="HATPase_c"/>
    <property type="match status" value="1"/>
</dbReference>
<name>A8F6Z9_PSELT</name>
<keyword evidence="14" id="KW-1185">Reference proteome</keyword>
<dbReference type="SUPFAM" id="SSF47384">
    <property type="entry name" value="Homodimeric domain of signal transducing histidine kinase"/>
    <property type="match status" value="1"/>
</dbReference>
<dbReference type="InterPro" id="IPR036890">
    <property type="entry name" value="HATPase_C_sf"/>
</dbReference>
<reference evidence="13 14" key="2">
    <citation type="journal article" date="2009" name="Proc. Natl. Acad. Sci. U.S.A.">
        <title>On the chimeric nature, thermophilic origin, and phylogenetic placement of the Thermotogales.</title>
        <authorList>
            <person name="Zhaxybayeva O."/>
            <person name="Swithers K.S."/>
            <person name="Lapierre P."/>
            <person name="Fournier G.P."/>
            <person name="Bickhart D.M."/>
            <person name="DeBoy R.T."/>
            <person name="Nelson K.E."/>
            <person name="Nesbo C.L."/>
            <person name="Doolittle W.F."/>
            <person name="Gogarten J.P."/>
            <person name="Noll K.M."/>
        </authorList>
    </citation>
    <scope>NUCLEOTIDE SEQUENCE [LARGE SCALE GENOMIC DNA]</scope>
    <source>
        <strain evidence="14">ATCC BAA-301 / DSM 14385 / NBRC 107922 / TMO</strain>
    </source>
</reference>
<dbReference type="PANTHER" id="PTHR43047:SF72">
    <property type="entry name" value="OSMOSENSING HISTIDINE PROTEIN KINASE SLN1"/>
    <property type="match status" value="1"/>
</dbReference>
<dbReference type="InterPro" id="IPR005467">
    <property type="entry name" value="His_kinase_dom"/>
</dbReference>
<evidence type="ECO:0000256" key="5">
    <source>
        <dbReference type="ARBA" id="ARBA00022553"/>
    </source>
</evidence>
<dbReference type="FunFam" id="1.10.287.130:FF:000008">
    <property type="entry name" value="Two-component sensor histidine kinase"/>
    <property type="match status" value="1"/>
</dbReference>
<dbReference type="STRING" id="416591.Tlet_1376"/>
<dbReference type="CDD" id="cd16922">
    <property type="entry name" value="HATPase_EvgS-ArcB-TorS-like"/>
    <property type="match status" value="1"/>
</dbReference>
<dbReference type="SUPFAM" id="SSF55874">
    <property type="entry name" value="ATPase domain of HSP90 chaperone/DNA topoisomerase II/histidine kinase"/>
    <property type="match status" value="1"/>
</dbReference>